<dbReference type="Proteomes" id="UP000013966">
    <property type="component" value="Chromosome 3"/>
</dbReference>
<dbReference type="HOGENOM" id="CLU_074336_1_0_4"/>
<dbReference type="OrthoDB" id="9801954at2"/>
<keyword evidence="6" id="KW-1185">Reference proteome</keyword>
<evidence type="ECO:0000313" key="5">
    <source>
        <dbReference type="EMBL" id="BAN26932.1"/>
    </source>
</evidence>
<keyword evidence="3 5" id="KW-0808">Transferase</keyword>
<dbReference type="KEGG" id="buo:BRPE64_CCDS08490"/>
<proteinExistence type="inferred from homology"/>
<evidence type="ECO:0000256" key="2">
    <source>
        <dbReference type="ARBA" id="ARBA00022676"/>
    </source>
</evidence>
<gene>
    <name evidence="5" type="ORF">BRPE64_CCDS08490</name>
</gene>
<dbReference type="GO" id="GO:0016757">
    <property type="term" value="F:glycosyltransferase activity"/>
    <property type="evidence" value="ECO:0007669"/>
    <property type="project" value="UniProtKB-KW"/>
</dbReference>
<evidence type="ECO:0000256" key="3">
    <source>
        <dbReference type="ARBA" id="ARBA00022679"/>
    </source>
</evidence>
<dbReference type="AlphaFoldDB" id="R4X427"/>
<dbReference type="InterPro" id="IPR001173">
    <property type="entry name" value="Glyco_trans_2-like"/>
</dbReference>
<keyword evidence="2" id="KW-0328">Glycosyltransferase</keyword>
<dbReference type="Gene3D" id="3.90.550.10">
    <property type="entry name" value="Spore Coat Polysaccharide Biosynthesis Protein SpsA, Chain A"/>
    <property type="match status" value="1"/>
</dbReference>
<evidence type="ECO:0000259" key="4">
    <source>
        <dbReference type="Pfam" id="PF00535"/>
    </source>
</evidence>
<feature type="domain" description="Glycosyltransferase 2-like" evidence="4">
    <location>
        <begin position="11"/>
        <end position="129"/>
    </location>
</feature>
<reference evidence="5 6" key="2">
    <citation type="journal article" date="2018" name="Int. J. Syst. Evol. Microbiol.">
        <title>Burkholderia insecticola sp. nov., a gut symbiotic bacterium of the bean bug Riptortus pedestris.</title>
        <authorList>
            <person name="Takeshita K."/>
            <person name="Tamaki H."/>
            <person name="Ohbayashi T."/>
            <person name="Meng X.-Y."/>
            <person name="Sone T."/>
            <person name="Mitani Y."/>
            <person name="Peeters C."/>
            <person name="Kikuchi Y."/>
            <person name="Vandamme P."/>
        </authorList>
    </citation>
    <scope>NUCLEOTIDE SEQUENCE [LARGE SCALE GENOMIC DNA]</scope>
    <source>
        <strain evidence="5">RPE64</strain>
    </source>
</reference>
<dbReference type="PANTHER" id="PTHR43630">
    <property type="entry name" value="POLY-BETA-1,6-N-ACETYL-D-GLUCOSAMINE SYNTHASE"/>
    <property type="match status" value="1"/>
</dbReference>
<dbReference type="PANTHER" id="PTHR43630:SF1">
    <property type="entry name" value="POLY-BETA-1,6-N-ACETYL-D-GLUCOSAMINE SYNTHASE"/>
    <property type="match status" value="1"/>
</dbReference>
<dbReference type="Pfam" id="PF00535">
    <property type="entry name" value="Glycos_transf_2"/>
    <property type="match status" value="1"/>
</dbReference>
<dbReference type="STRING" id="758793.BRPE64_CCDS08490"/>
<protein>
    <submittedName>
        <fullName evidence="5">Glycosyltransferase family 2</fullName>
    </submittedName>
</protein>
<evidence type="ECO:0000256" key="1">
    <source>
        <dbReference type="ARBA" id="ARBA00006739"/>
    </source>
</evidence>
<dbReference type="InterPro" id="IPR029044">
    <property type="entry name" value="Nucleotide-diphossugar_trans"/>
</dbReference>
<dbReference type="PATRIC" id="fig|758793.3.peg.5152"/>
<dbReference type="EMBL" id="AP013060">
    <property type="protein sequence ID" value="BAN26932.1"/>
    <property type="molecule type" value="Genomic_DNA"/>
</dbReference>
<dbReference type="CDD" id="cd00761">
    <property type="entry name" value="Glyco_tranf_GTA_type"/>
    <property type="match status" value="1"/>
</dbReference>
<reference evidence="5 6" key="1">
    <citation type="journal article" date="2013" name="Genome Announc.">
        <title>Complete Genome Sequence of Burkholderia sp. Strain RPE64, Bacterial Symbiont of the Bean Bug Riptortus pedestris.</title>
        <authorList>
            <person name="Shibata T.F."/>
            <person name="Maeda T."/>
            <person name="Nikoh N."/>
            <person name="Yamaguchi K."/>
            <person name="Oshima K."/>
            <person name="Hattori M."/>
            <person name="Nishiyama T."/>
            <person name="Hasebe M."/>
            <person name="Fukatsu T."/>
            <person name="Kikuchi Y."/>
            <person name="Shigenobu S."/>
        </authorList>
    </citation>
    <scope>NUCLEOTIDE SEQUENCE [LARGE SCALE GENOMIC DNA]</scope>
</reference>
<accession>R4X427</accession>
<name>R4X427_9BURK</name>
<comment type="similarity">
    <text evidence="1">Belongs to the glycosyltransferase 2 family.</text>
</comment>
<dbReference type="RefSeq" id="WP_016347641.1">
    <property type="nucleotide sequence ID" value="NC_021288.1"/>
</dbReference>
<organism evidence="5 6">
    <name type="scientific">Caballeronia insecticola</name>
    <dbReference type="NCBI Taxonomy" id="758793"/>
    <lineage>
        <taxon>Bacteria</taxon>
        <taxon>Pseudomonadati</taxon>
        <taxon>Pseudomonadota</taxon>
        <taxon>Betaproteobacteria</taxon>
        <taxon>Burkholderiales</taxon>
        <taxon>Burkholderiaceae</taxon>
        <taxon>Caballeronia</taxon>
    </lineage>
</organism>
<dbReference type="SUPFAM" id="SSF53448">
    <property type="entry name" value="Nucleotide-diphospho-sugar transferases"/>
    <property type="match status" value="1"/>
</dbReference>
<sequence>MNTSSASTFLTVVTPTFNRAHCLPRLFESLAKQTDRGFEWLIVDDGSSDATPEFCAAMMAQTDVKVRVIRKMNGGKHTALNAAMAHVETELVFIVDSDDCLTPNAVSRVRHVWTQHKAANLSGISFLRGTTEHDTLGQRFPVDGEIASYIEMRFNRGVKGDKAEIYRSDLLRKHPFPEFDGERFLAEDAVWVPIGLEYQMVHVNEIVYVGNYLEAGLTLGGKSYMAKCPNGAIESVRVFLSRKVRMKVRVPMAWRYIAYGLFAKRPLARHIASSEAPWFVASQLAGGIALFLYWRRKFRVELTAAHSLRGGEGSPTSA</sequence>
<evidence type="ECO:0000313" key="6">
    <source>
        <dbReference type="Proteomes" id="UP000013966"/>
    </source>
</evidence>